<feature type="chain" id="PRO_5040388836" evidence="1">
    <location>
        <begin position="25"/>
        <end position="261"/>
    </location>
</feature>
<keyword evidence="1" id="KW-0732">Signal</keyword>
<evidence type="ECO:0000256" key="1">
    <source>
        <dbReference type="SAM" id="SignalP"/>
    </source>
</evidence>
<sequence>MSKSSKKILLALFCVTIIASVSKTCHGSAAKTPEEIRCEAILGNAEIIKGTVGVAGQFKNVKKASLCWYVEANHIPPLDCIRKTDNKSFKIHESFLPAVSTEYPAHRNAGTTGSSNSAKLVRNAITNFLNDGDIKSALAVQILFDYALNTRNDFQRSYDSLEHLMDVLTCIYTTQGEPFLSMEDRDEMLNWLNAVNNLYVDSRRAVGPNVNDINVINRFNLDMMAIQSMLRDFNMDRLDQQLLRMLSLPEFPKNSIFNRNN</sequence>
<keyword evidence="3" id="KW-1185">Reference proteome</keyword>
<protein>
    <submittedName>
        <fullName evidence="2">Uncharacterized protein</fullName>
    </submittedName>
</protein>
<organism evidence="2 3">
    <name type="scientific">Holothuria leucospilota</name>
    <name type="common">Black long sea cucumber</name>
    <name type="synonym">Mertensiothuria leucospilota</name>
    <dbReference type="NCBI Taxonomy" id="206669"/>
    <lineage>
        <taxon>Eukaryota</taxon>
        <taxon>Metazoa</taxon>
        <taxon>Echinodermata</taxon>
        <taxon>Eleutherozoa</taxon>
        <taxon>Echinozoa</taxon>
        <taxon>Holothuroidea</taxon>
        <taxon>Aspidochirotacea</taxon>
        <taxon>Aspidochirotida</taxon>
        <taxon>Holothuriidae</taxon>
        <taxon>Holothuria</taxon>
    </lineage>
</organism>
<gene>
    <name evidence="2" type="ORF">HOLleu_26952</name>
</gene>
<dbReference type="AlphaFoldDB" id="A0A9Q1H2D2"/>
<evidence type="ECO:0000313" key="3">
    <source>
        <dbReference type="Proteomes" id="UP001152320"/>
    </source>
</evidence>
<dbReference type="EMBL" id="JAIZAY010000013">
    <property type="protein sequence ID" value="KAJ8030508.1"/>
    <property type="molecule type" value="Genomic_DNA"/>
</dbReference>
<reference evidence="2" key="1">
    <citation type="submission" date="2021-10" db="EMBL/GenBank/DDBJ databases">
        <title>Tropical sea cucumber genome reveals ecological adaptation and Cuvierian tubules defense mechanism.</title>
        <authorList>
            <person name="Chen T."/>
        </authorList>
    </citation>
    <scope>NUCLEOTIDE SEQUENCE</scope>
    <source>
        <strain evidence="2">Nanhai2018</strain>
        <tissue evidence="2">Muscle</tissue>
    </source>
</reference>
<comment type="caution">
    <text evidence="2">The sequence shown here is derived from an EMBL/GenBank/DDBJ whole genome shotgun (WGS) entry which is preliminary data.</text>
</comment>
<evidence type="ECO:0000313" key="2">
    <source>
        <dbReference type="EMBL" id="KAJ8030508.1"/>
    </source>
</evidence>
<name>A0A9Q1H2D2_HOLLE</name>
<feature type="signal peptide" evidence="1">
    <location>
        <begin position="1"/>
        <end position="24"/>
    </location>
</feature>
<accession>A0A9Q1H2D2</accession>
<proteinExistence type="predicted"/>
<dbReference type="Proteomes" id="UP001152320">
    <property type="component" value="Chromosome 13"/>
</dbReference>